<dbReference type="GO" id="GO:0009922">
    <property type="term" value="F:fatty acid elongase activity"/>
    <property type="evidence" value="ECO:0007669"/>
    <property type="project" value="InterPro"/>
</dbReference>
<evidence type="ECO:0000256" key="10">
    <source>
        <dbReference type="RuleBase" id="RU361115"/>
    </source>
</evidence>
<evidence type="ECO:0000256" key="7">
    <source>
        <dbReference type="ARBA" id="ARBA00023098"/>
    </source>
</evidence>
<evidence type="ECO:0000256" key="5">
    <source>
        <dbReference type="ARBA" id="ARBA00022832"/>
    </source>
</evidence>
<keyword evidence="6 10" id="KW-1133">Transmembrane helix</keyword>
<protein>
    <recommendedName>
        <fullName evidence="10">Elongation of fatty acids protein</fullName>
        <ecNumber evidence="10">2.3.1.-</ecNumber>
    </recommendedName>
</protein>
<feature type="transmembrane region" description="Helical" evidence="10">
    <location>
        <begin position="80"/>
        <end position="101"/>
    </location>
</feature>
<dbReference type="InterPro" id="IPR002076">
    <property type="entry name" value="ELO_fam"/>
</dbReference>
<evidence type="ECO:0000256" key="4">
    <source>
        <dbReference type="ARBA" id="ARBA00022692"/>
    </source>
</evidence>
<evidence type="ECO:0000256" key="6">
    <source>
        <dbReference type="ARBA" id="ARBA00022989"/>
    </source>
</evidence>
<dbReference type="AlphaFoldDB" id="A0A9N8EKU1"/>
<dbReference type="PANTHER" id="PTHR11157:SF17">
    <property type="entry name" value="ELONGATION OF VERY LONG CHAIN FATTY ACIDS PROTEIN 6"/>
    <property type="match status" value="1"/>
</dbReference>
<dbReference type="GO" id="GO:0042761">
    <property type="term" value="P:very long-chain fatty acid biosynthetic process"/>
    <property type="evidence" value="ECO:0007669"/>
    <property type="project" value="TreeGrafter"/>
</dbReference>
<evidence type="ECO:0000256" key="3">
    <source>
        <dbReference type="ARBA" id="ARBA00022679"/>
    </source>
</evidence>
<dbReference type="Pfam" id="PF01151">
    <property type="entry name" value="ELO"/>
    <property type="match status" value="1"/>
</dbReference>
<dbReference type="GO" id="GO:0005789">
    <property type="term" value="C:endoplasmic reticulum membrane"/>
    <property type="evidence" value="ECO:0007669"/>
    <property type="project" value="TreeGrafter"/>
</dbReference>
<evidence type="ECO:0000256" key="8">
    <source>
        <dbReference type="ARBA" id="ARBA00023136"/>
    </source>
</evidence>
<comment type="subcellular location">
    <subcellularLocation>
        <location evidence="1">Membrane</location>
        <topology evidence="1">Multi-pass membrane protein</topology>
    </subcellularLocation>
</comment>
<comment type="similarity">
    <text evidence="10">Belongs to the ELO family.</text>
</comment>
<keyword evidence="7 10" id="KW-0443">Lipid metabolism</keyword>
<dbReference type="OrthoDB" id="37170at2759"/>
<evidence type="ECO:0000256" key="2">
    <source>
        <dbReference type="ARBA" id="ARBA00022516"/>
    </source>
</evidence>
<dbReference type="EMBL" id="CAICTM010001354">
    <property type="protein sequence ID" value="CAB9522917.1"/>
    <property type="molecule type" value="Genomic_DNA"/>
</dbReference>
<dbReference type="PANTHER" id="PTHR11157">
    <property type="entry name" value="FATTY ACID ACYL TRANSFERASE-RELATED"/>
    <property type="match status" value="1"/>
</dbReference>
<gene>
    <name evidence="11" type="ORF">SEMRO_1356_G265710.1</name>
</gene>
<keyword evidence="8 10" id="KW-0472">Membrane</keyword>
<evidence type="ECO:0000256" key="9">
    <source>
        <dbReference type="ARBA" id="ARBA00023160"/>
    </source>
</evidence>
<feature type="transmembrane region" description="Helical" evidence="10">
    <location>
        <begin position="37"/>
        <end position="60"/>
    </location>
</feature>
<keyword evidence="3 10" id="KW-0808">Transferase</keyword>
<dbReference type="GO" id="GO:0034625">
    <property type="term" value="P:fatty acid elongation, monounsaturated fatty acid"/>
    <property type="evidence" value="ECO:0007669"/>
    <property type="project" value="TreeGrafter"/>
</dbReference>
<keyword evidence="2 10" id="KW-0444">Lipid biosynthesis</keyword>
<keyword evidence="5 10" id="KW-0276">Fatty acid metabolism</keyword>
<feature type="transmembrane region" description="Helical" evidence="10">
    <location>
        <begin position="173"/>
        <end position="196"/>
    </location>
</feature>
<dbReference type="Proteomes" id="UP001153069">
    <property type="component" value="Unassembled WGS sequence"/>
</dbReference>
<dbReference type="GO" id="GO:0030148">
    <property type="term" value="P:sphingolipid biosynthetic process"/>
    <property type="evidence" value="ECO:0007669"/>
    <property type="project" value="TreeGrafter"/>
</dbReference>
<comment type="caution">
    <text evidence="11">The sequence shown here is derived from an EMBL/GenBank/DDBJ whole genome shotgun (WGS) entry which is preliminary data.</text>
</comment>
<evidence type="ECO:0000313" key="12">
    <source>
        <dbReference type="Proteomes" id="UP001153069"/>
    </source>
</evidence>
<proteinExistence type="inferred from homology"/>
<keyword evidence="9 10" id="KW-0275">Fatty acid biosynthesis</keyword>
<dbReference type="GO" id="GO:0034626">
    <property type="term" value="P:fatty acid elongation, polyunsaturated fatty acid"/>
    <property type="evidence" value="ECO:0007669"/>
    <property type="project" value="TreeGrafter"/>
</dbReference>
<feature type="transmembrane region" description="Helical" evidence="10">
    <location>
        <begin position="113"/>
        <end position="133"/>
    </location>
</feature>
<dbReference type="GO" id="GO:0019367">
    <property type="term" value="P:fatty acid elongation, saturated fatty acid"/>
    <property type="evidence" value="ECO:0007669"/>
    <property type="project" value="TreeGrafter"/>
</dbReference>
<keyword evidence="4 10" id="KW-0812">Transmembrane</keyword>
<feature type="transmembrane region" description="Helical" evidence="10">
    <location>
        <begin position="139"/>
        <end position="161"/>
    </location>
</feature>
<dbReference type="EC" id="2.3.1.-" evidence="10"/>
<reference evidence="11" key="1">
    <citation type="submission" date="2020-06" db="EMBL/GenBank/DDBJ databases">
        <authorList>
            <consortium name="Plant Systems Biology data submission"/>
        </authorList>
    </citation>
    <scope>NUCLEOTIDE SEQUENCE</scope>
    <source>
        <strain evidence="11">D6</strain>
    </source>
</reference>
<organism evidence="11 12">
    <name type="scientific">Seminavis robusta</name>
    <dbReference type="NCBI Taxonomy" id="568900"/>
    <lineage>
        <taxon>Eukaryota</taxon>
        <taxon>Sar</taxon>
        <taxon>Stramenopiles</taxon>
        <taxon>Ochrophyta</taxon>
        <taxon>Bacillariophyta</taxon>
        <taxon>Bacillariophyceae</taxon>
        <taxon>Bacillariophycidae</taxon>
        <taxon>Naviculales</taxon>
        <taxon>Naviculaceae</taxon>
        <taxon>Seminavis</taxon>
    </lineage>
</organism>
<keyword evidence="12" id="KW-1185">Reference proteome</keyword>
<name>A0A9N8EKU1_9STRA</name>
<sequence length="253" mass="29408">MTNPWFPITCVVVYLVAIFAGQRIMAHQEPYVMKKTLAAWNLSLAIFSLFGFLRGVPPLMHNFTTYGFEEFLCNDPQNSIGQSATAVWGIFFVLSKPAELFDTFFIVMHKKRLLLLHWYHHVTVLLCCWHTYVSHAPAGLIYSTINYGVHAIMYFYYFLMAIKCKPKWFNPKWITLAQITQMVVGSLVSILSFHAIQKPGCWAKFENNTSILIMYISYFFLFVQFFLKRYGWSIKTSVVETKKSAKAKKKKLM</sequence>
<feature type="transmembrane region" description="Helical" evidence="10">
    <location>
        <begin position="208"/>
        <end position="227"/>
    </location>
</feature>
<evidence type="ECO:0000256" key="1">
    <source>
        <dbReference type="ARBA" id="ARBA00004141"/>
    </source>
</evidence>
<comment type="catalytic activity">
    <reaction evidence="10">
        <text>an acyl-CoA + malonyl-CoA + H(+) = a 3-oxoacyl-CoA + CO2 + CoA</text>
        <dbReference type="Rhea" id="RHEA:50252"/>
        <dbReference type="ChEBI" id="CHEBI:15378"/>
        <dbReference type="ChEBI" id="CHEBI:16526"/>
        <dbReference type="ChEBI" id="CHEBI:57287"/>
        <dbReference type="ChEBI" id="CHEBI:57384"/>
        <dbReference type="ChEBI" id="CHEBI:58342"/>
        <dbReference type="ChEBI" id="CHEBI:90726"/>
    </reaction>
    <physiologicalReaction direction="left-to-right" evidence="10">
        <dbReference type="Rhea" id="RHEA:50253"/>
    </physiologicalReaction>
</comment>
<feature type="transmembrane region" description="Helical" evidence="10">
    <location>
        <begin position="6"/>
        <end position="25"/>
    </location>
</feature>
<accession>A0A9N8EKU1</accession>
<evidence type="ECO:0000313" key="11">
    <source>
        <dbReference type="EMBL" id="CAB9522917.1"/>
    </source>
</evidence>